<proteinExistence type="predicted"/>
<gene>
    <name evidence="1" type="ORF">Pan265_10800</name>
</gene>
<dbReference type="Proteomes" id="UP000320386">
    <property type="component" value="Chromosome"/>
</dbReference>
<dbReference type="GO" id="GO:0032259">
    <property type="term" value="P:methylation"/>
    <property type="evidence" value="ECO:0007669"/>
    <property type="project" value="UniProtKB-KW"/>
</dbReference>
<dbReference type="Pfam" id="PF03692">
    <property type="entry name" value="CxxCxxCC"/>
    <property type="match status" value="1"/>
</dbReference>
<dbReference type="RefSeq" id="WP_145445380.1">
    <property type="nucleotide sequence ID" value="NZ_CP036280.1"/>
</dbReference>
<protein>
    <submittedName>
        <fullName evidence="1">Flagellin N-methylase</fullName>
    </submittedName>
</protein>
<accession>A0A518BW99</accession>
<dbReference type="PANTHER" id="PTHR35866:SF1">
    <property type="entry name" value="YKGJ FAMILY CYSTEINE CLUSTER PROTEIN"/>
    <property type="match status" value="1"/>
</dbReference>
<keyword evidence="1" id="KW-0489">Methyltransferase</keyword>
<sequence length="152" mass="17353">MTQVEQEAEWFDPGLSFGCTQCGNCCTGPTGFVWFTPEEGQAIAKELGIDVETFKTEYAVKKMGRWSLAEVKRGHLYDCVFLTWNEDHTKAGCSIYNVRPTQCRTWPFWPSNLKSQIGWDLAARHCPGMRLGGQFVPSDQIRIQRDRSDPRL</sequence>
<dbReference type="KEGG" id="mcad:Pan265_10800"/>
<dbReference type="GO" id="GO:0008168">
    <property type="term" value="F:methyltransferase activity"/>
    <property type="evidence" value="ECO:0007669"/>
    <property type="project" value="UniProtKB-KW"/>
</dbReference>
<keyword evidence="1" id="KW-0966">Cell projection</keyword>
<organism evidence="1 2">
    <name type="scientific">Mucisphaera calidilacus</name>
    <dbReference type="NCBI Taxonomy" id="2527982"/>
    <lineage>
        <taxon>Bacteria</taxon>
        <taxon>Pseudomonadati</taxon>
        <taxon>Planctomycetota</taxon>
        <taxon>Phycisphaerae</taxon>
        <taxon>Phycisphaerales</taxon>
        <taxon>Phycisphaeraceae</taxon>
        <taxon>Mucisphaera</taxon>
    </lineage>
</organism>
<dbReference type="PANTHER" id="PTHR35866">
    <property type="entry name" value="PUTATIVE-RELATED"/>
    <property type="match status" value="1"/>
</dbReference>
<dbReference type="AlphaFoldDB" id="A0A518BW99"/>
<keyword evidence="1" id="KW-0808">Transferase</keyword>
<evidence type="ECO:0000313" key="1">
    <source>
        <dbReference type="EMBL" id="QDU71231.1"/>
    </source>
</evidence>
<dbReference type="InterPro" id="IPR005358">
    <property type="entry name" value="Puta_zinc/iron-chelating_dom"/>
</dbReference>
<dbReference type="OrthoDB" id="9810361at2"/>
<keyword evidence="1" id="KW-0282">Flagellum</keyword>
<reference evidence="1 2" key="1">
    <citation type="submission" date="2019-02" db="EMBL/GenBank/DDBJ databases">
        <title>Deep-cultivation of Planctomycetes and their phenomic and genomic characterization uncovers novel biology.</title>
        <authorList>
            <person name="Wiegand S."/>
            <person name="Jogler M."/>
            <person name="Boedeker C."/>
            <person name="Pinto D."/>
            <person name="Vollmers J."/>
            <person name="Rivas-Marin E."/>
            <person name="Kohn T."/>
            <person name="Peeters S.H."/>
            <person name="Heuer A."/>
            <person name="Rast P."/>
            <person name="Oberbeckmann S."/>
            <person name="Bunk B."/>
            <person name="Jeske O."/>
            <person name="Meyerdierks A."/>
            <person name="Storesund J.E."/>
            <person name="Kallscheuer N."/>
            <person name="Luecker S."/>
            <person name="Lage O.M."/>
            <person name="Pohl T."/>
            <person name="Merkel B.J."/>
            <person name="Hornburger P."/>
            <person name="Mueller R.-W."/>
            <person name="Bruemmer F."/>
            <person name="Labrenz M."/>
            <person name="Spormann A.M."/>
            <person name="Op den Camp H."/>
            <person name="Overmann J."/>
            <person name="Amann R."/>
            <person name="Jetten M.S.M."/>
            <person name="Mascher T."/>
            <person name="Medema M.H."/>
            <person name="Devos D.P."/>
            <person name="Kaster A.-K."/>
            <person name="Ovreas L."/>
            <person name="Rohde M."/>
            <person name="Galperin M.Y."/>
            <person name="Jogler C."/>
        </authorList>
    </citation>
    <scope>NUCLEOTIDE SEQUENCE [LARGE SCALE GENOMIC DNA]</scope>
    <source>
        <strain evidence="1 2">Pan265</strain>
    </source>
</reference>
<keyword evidence="1" id="KW-0969">Cilium</keyword>
<name>A0A518BW99_9BACT</name>
<evidence type="ECO:0000313" key="2">
    <source>
        <dbReference type="Proteomes" id="UP000320386"/>
    </source>
</evidence>
<dbReference type="EMBL" id="CP036280">
    <property type="protein sequence ID" value="QDU71231.1"/>
    <property type="molecule type" value="Genomic_DNA"/>
</dbReference>
<keyword evidence="2" id="KW-1185">Reference proteome</keyword>